<organism evidence="2 3">
    <name type="scientific">Candidatus Competibacter denitrificans Run_A_D11</name>
    <dbReference type="NCBI Taxonomy" id="1400863"/>
    <lineage>
        <taxon>Bacteria</taxon>
        <taxon>Pseudomonadati</taxon>
        <taxon>Pseudomonadota</taxon>
        <taxon>Gammaproteobacteria</taxon>
        <taxon>Candidatus Competibacteraceae</taxon>
        <taxon>Candidatus Competibacter</taxon>
    </lineage>
</organism>
<dbReference type="AlphaFoldDB" id="W6M1B8"/>
<gene>
    <name evidence="2" type="ORF">BN873_130011</name>
</gene>
<comment type="caution">
    <text evidence="2">The sequence shown here is derived from an EMBL/GenBank/DDBJ whole genome shotgun (WGS) entry which is preliminary data.</text>
</comment>
<dbReference type="Proteomes" id="UP000035760">
    <property type="component" value="Unassembled WGS sequence"/>
</dbReference>
<proteinExistence type="predicted"/>
<keyword evidence="3" id="KW-1185">Reference proteome</keyword>
<dbReference type="STRING" id="1400863.BN873_130011"/>
<dbReference type="EMBL" id="CBTJ020000018">
    <property type="protein sequence ID" value="CDI01176.1"/>
    <property type="molecule type" value="Genomic_DNA"/>
</dbReference>
<evidence type="ECO:0000313" key="2">
    <source>
        <dbReference type="EMBL" id="CDI01176.1"/>
    </source>
</evidence>
<sequence>MSRKPLRKASERERTAEPAAVPNAVSEPDFRILADAGGVVTAEMSVEAWIALPNHPHQRNTARHARAVHLKQARGATGAVANQLAQVVAARLDGAYYKVDGHTRSYLWEQGQLPRPAVLRVTIYPVASRAELDALYEVFDASTAAKTRYDQVYGGFRECGFQPRSKRLRHGFLNDALNIALRGGIRGQQSRALPEVNLYRAVAVFQRELELLDSIDPEPRPFYSGVVAAALIGLALYPPERVLDFFKKLQNGEGNRKEGRSDPVDAVLNVIQQMTLEKRAAQTALQADLCARTLRGLVTWLAGPETQRNQYWLKTSIHAVPMEPLLEQIKLKKGIRDDPTL</sequence>
<feature type="region of interest" description="Disordered" evidence="1">
    <location>
        <begin position="1"/>
        <end position="22"/>
    </location>
</feature>
<reference evidence="2" key="1">
    <citation type="submission" date="2013-07" db="EMBL/GenBank/DDBJ databases">
        <authorList>
            <person name="McIlroy S."/>
        </authorList>
    </citation>
    <scope>NUCLEOTIDE SEQUENCE [LARGE SCALE GENOMIC DNA]</scope>
    <source>
        <strain evidence="2">Run_A_D11</strain>
    </source>
</reference>
<dbReference type="OrthoDB" id="7066811at2"/>
<protein>
    <submittedName>
        <fullName evidence="2">Uncharacterized protein</fullName>
    </submittedName>
</protein>
<evidence type="ECO:0000313" key="3">
    <source>
        <dbReference type="Proteomes" id="UP000035760"/>
    </source>
</evidence>
<name>W6M1B8_9GAMM</name>
<evidence type="ECO:0000256" key="1">
    <source>
        <dbReference type="SAM" id="MobiDB-lite"/>
    </source>
</evidence>
<accession>W6M1B8</accession>
<reference evidence="2" key="2">
    <citation type="submission" date="2014-03" db="EMBL/GenBank/DDBJ databases">
        <title>Candidatus Competibacter-lineage genomes retrieved from metagenomes reveal functional metabolic diversity.</title>
        <authorList>
            <person name="McIlroy S.J."/>
            <person name="Albertsen M."/>
            <person name="Andresen E.K."/>
            <person name="Saunders A.M."/>
            <person name="Kristiansen R."/>
            <person name="Stokholm-Bjerregaard M."/>
            <person name="Nielsen K.L."/>
            <person name="Nielsen P.H."/>
        </authorList>
    </citation>
    <scope>NUCLEOTIDE SEQUENCE</scope>
    <source>
        <strain evidence="2">Run_A_D11</strain>
    </source>
</reference>
<dbReference type="RefSeq" id="WP_139031631.1">
    <property type="nucleotide sequence ID" value="NZ_CBTJ020000018.1"/>
</dbReference>